<reference evidence="1" key="2">
    <citation type="submission" date="2019-01" db="EMBL/GenBank/DDBJ databases">
        <authorList>
            <consortium name="NCBI Pathogen Detection Project"/>
        </authorList>
    </citation>
    <scope>NUCLEOTIDE SEQUENCE</scope>
    <source>
        <strain evidence="1">SL1344</strain>
    </source>
</reference>
<dbReference type="AlphaFoldDB" id="A0A719CXD6"/>
<proteinExistence type="predicted"/>
<organism evidence="1">
    <name type="scientific">Salmonella typhimurium (strain SL1344)</name>
    <dbReference type="NCBI Taxonomy" id="216597"/>
    <lineage>
        <taxon>Bacteria</taxon>
        <taxon>Pseudomonadati</taxon>
        <taxon>Pseudomonadota</taxon>
        <taxon>Gammaproteobacteria</taxon>
        <taxon>Enterobacterales</taxon>
        <taxon>Enterobacteriaceae</taxon>
        <taxon>Salmonella</taxon>
    </lineage>
</organism>
<reference evidence="1" key="1">
    <citation type="journal article" date="2018" name="Genome Biol.">
        <title>SKESA: strategic k-mer extension for scrupulous assemblies.</title>
        <authorList>
            <person name="Souvorov A."/>
            <person name="Agarwala R."/>
            <person name="Lipman D.J."/>
        </authorList>
    </citation>
    <scope>NUCLEOTIDE SEQUENCE</scope>
    <source>
        <strain evidence="1">SL1344</strain>
    </source>
</reference>
<name>A0A719CXD6_SALTS</name>
<evidence type="ECO:0000313" key="1">
    <source>
        <dbReference type="EMBL" id="HAD6864594.1"/>
    </source>
</evidence>
<evidence type="ECO:0008006" key="2">
    <source>
        <dbReference type="Google" id="ProtNLM"/>
    </source>
</evidence>
<sequence length="191" mass="20075">MGKLQHYRALPGITGLLMLGMLLNSEVLAATTDKPSVKLTIPVTLTNIQATCDLTFSQKGLGSNGGTYTLEELVRGASRAHPAFRATITCQGTGVGGGSESVKTALVASPRGVTVRDDVIRMLVDGQQNEKGPELWLETGGKRVPMDGSTPFCTGTSMALNECDLIPHTRVPDDVTPGNVSATVAFDIAYV</sequence>
<accession>A0A719CXD6</accession>
<gene>
    <name evidence="1" type="ORF">G1X41_21730</name>
</gene>
<dbReference type="EMBL" id="DAAPMV010000014">
    <property type="protein sequence ID" value="HAD6864594.1"/>
    <property type="molecule type" value="Genomic_DNA"/>
</dbReference>
<comment type="caution">
    <text evidence="1">The sequence shown here is derived from an EMBL/GenBank/DDBJ whole genome shotgun (WGS) entry which is preliminary data.</text>
</comment>
<protein>
    <recommendedName>
        <fullName evidence="2">Fimbrial protein</fullName>
    </recommendedName>
</protein>